<evidence type="ECO:0000256" key="5">
    <source>
        <dbReference type="ARBA" id="ARBA00022737"/>
    </source>
</evidence>
<evidence type="ECO:0000313" key="12">
    <source>
        <dbReference type="EMBL" id="RCN33444.1"/>
    </source>
</evidence>
<dbReference type="OrthoDB" id="6252479at2759"/>
<keyword evidence="2" id="KW-0245">EGF-like domain</keyword>
<dbReference type="GO" id="GO:0007156">
    <property type="term" value="P:homophilic cell adhesion via plasma membrane adhesion molecules"/>
    <property type="evidence" value="ECO:0007669"/>
    <property type="project" value="InterPro"/>
</dbReference>
<evidence type="ECO:0000256" key="2">
    <source>
        <dbReference type="ARBA" id="ARBA00022536"/>
    </source>
</evidence>
<keyword evidence="5" id="KW-0677">Repeat</keyword>
<feature type="domain" description="Cadherin" evidence="11">
    <location>
        <begin position="141"/>
        <end position="244"/>
    </location>
</feature>
<evidence type="ECO:0000256" key="10">
    <source>
        <dbReference type="PROSITE-ProRule" id="PRU00043"/>
    </source>
</evidence>
<evidence type="ECO:0000313" key="13">
    <source>
        <dbReference type="Proteomes" id="UP000252519"/>
    </source>
</evidence>
<dbReference type="GO" id="GO:0007411">
    <property type="term" value="P:axon guidance"/>
    <property type="evidence" value="ECO:0007669"/>
    <property type="project" value="UniProtKB-ARBA"/>
</dbReference>
<accession>A0A368FMI4</accession>
<feature type="domain" description="Cadherin" evidence="11">
    <location>
        <begin position="580"/>
        <end position="683"/>
    </location>
</feature>
<dbReference type="FunFam" id="2.60.40.60:FF:000104">
    <property type="entry name" value="cadherin-23 isoform X1"/>
    <property type="match status" value="1"/>
</dbReference>
<dbReference type="GO" id="GO:0005509">
    <property type="term" value="F:calcium ion binding"/>
    <property type="evidence" value="ECO:0007669"/>
    <property type="project" value="UniProtKB-UniRule"/>
</dbReference>
<evidence type="ECO:0000259" key="11">
    <source>
        <dbReference type="PROSITE" id="PS50268"/>
    </source>
</evidence>
<dbReference type="STRING" id="29170.A0A368FMI4"/>
<dbReference type="Gene3D" id="2.60.40.60">
    <property type="entry name" value="Cadherins"/>
    <property type="match status" value="9"/>
</dbReference>
<sequence>LIDFTAFKGHFYNCTAYVWKGRVSTNIEIYVLPPNPRTSRTTRPAREQLEFWIRENAPYGSVVGRASSPNGDAPVTYSIIGNIGLSIDPQSGILKTETVFDHEAQQLHNFKLRSTYASGEFIDREAILLIDDENDNIPRFEHETYSVRVMEDIAIGEEILRLKWSDRDFNNAFHLSIVEGNQYGQFEVDHEGRITVSSPLDREQLSVHRLVVRLSDGIAPYPYHTTDCTVTVTLMDVNDNAPEFISHSEFQVEENSHRSRVVGRVIATDPDDGLNAQISYRILPETLPWAEFIIDAVHGDIMVNKPLDYEQRSNYTFTVVAMDYGIPQLLSEQRITVFLVDINDNVPVIRSRDEVVDVEETAPRGSQITSFEVLDDDTNDSSIFEIEEGYGIFDVSPLSGQLFLATPLDFETQTEYNVTVSARNIAGGAKNYASIIVRVTDANDETPRFVGGSPVQFFVHENLPGSGWRTEWARCLQHFQGKHQFIFNKFCHSLISHVSILLIHPFKIVVLDDNDNAPEFTQPYYIVHVRENSMIGEKILQVKATDRDEGLNGVISPPKSSITSIDIVVEDENDNKPIFDKVLYTANVLENSDPQQVLCVSASDRDLRENASITYSITSGNVMDAFSIDSATGCLRTVRGLDRESISDYRLVVQATDRGSPPQSAEAIVKVKVLDEDDNAPKFSHLFHAEVSEDLKVGSPILLISATDPDGYANHTFSIDNELDTPFSIDTHTGQINLREPLDREKNSSYRLRVRVSDGTWAVQTGAAIDILDINDNAPIFEENRYVFMVNRSQTNRSIGTIRAADADEGANGVVHYRFQQDIRYLSIDVISGDLRLLRVPDRAVVTVGAATVIAQDNGIQPMTSSALVTVVFTPERGDSCEMAVSEDATPGTILGKIDEYCDCPDDINVIRQFIANESYVKLDTEENFVVVRDLPRSDDVTTDLICELRNGSAVIHRLKLELIQDNEHAPQFREKIFHFTIAENITEGDLVGIVEATDSDVGPAGKLRYSIHATDDVSFRVLRNGTVVLAGILDYESQKRYVFNVTAIDGGQPSRNATAQVVVDLLDVDDSAPILEEPELVYAVTSTDDVICRAVFDSDTSNADLRFFTKSPNAIRTATHSCIKINNTVPPIIDWIVSDQNQSIIRKVKLLDMVPTVPVIWDENVTVSENAVDGTIVAAYENTIFANQKDQLSVDENEVKVTGGRGVHNEQLTIYAKSKFGRVVRSSTLTVTSSRVAPSPVFPRTSYSFNISALAPADTVVHDFHMTVPADCHLELVSGNDGKAFCLSKKGSLTVCGPLKKPSYRILAEVVCGNRTTSRSEIPVTVNPSTAEDVPLVGFVRENLPTAVIGQLPEDSARKFTYHIGEKRLRETFSISADGTLMTLKPLKRSVRSVYSIPIVAQPTTGRPSSKRFIVFVDEDAAGRTTVQQVNATALLTDTTAEFNLNGLALESPLKCQPINNDQYAVSSFLM</sequence>
<evidence type="ECO:0000256" key="7">
    <source>
        <dbReference type="ARBA" id="ARBA00022989"/>
    </source>
</evidence>
<feature type="domain" description="Cadherin" evidence="11">
    <location>
        <begin position="45"/>
        <end position="140"/>
    </location>
</feature>
<keyword evidence="9" id="KW-0325">Glycoprotein</keyword>
<keyword evidence="7" id="KW-1133">Transmembrane helix</keyword>
<keyword evidence="8" id="KW-0472">Membrane</keyword>
<dbReference type="InterPro" id="IPR020894">
    <property type="entry name" value="Cadherin_CS"/>
</dbReference>
<evidence type="ECO:0000256" key="6">
    <source>
        <dbReference type="ARBA" id="ARBA00022837"/>
    </source>
</evidence>
<comment type="caution">
    <text evidence="12">The sequence shown here is derived from an EMBL/GenBank/DDBJ whole genome shotgun (WGS) entry which is preliminary data.</text>
</comment>
<dbReference type="Proteomes" id="UP000252519">
    <property type="component" value="Unassembled WGS sequence"/>
</dbReference>
<evidence type="ECO:0000256" key="3">
    <source>
        <dbReference type="ARBA" id="ARBA00022692"/>
    </source>
</evidence>
<dbReference type="InterPro" id="IPR015919">
    <property type="entry name" value="Cadherin-like_sf"/>
</dbReference>
<evidence type="ECO:0000256" key="9">
    <source>
        <dbReference type="ARBA" id="ARBA00023180"/>
    </source>
</evidence>
<gene>
    <name evidence="12" type="ORF">ANCCAN_20727</name>
</gene>
<organism evidence="12 13">
    <name type="scientific">Ancylostoma caninum</name>
    <name type="common">Dog hookworm</name>
    <dbReference type="NCBI Taxonomy" id="29170"/>
    <lineage>
        <taxon>Eukaryota</taxon>
        <taxon>Metazoa</taxon>
        <taxon>Ecdysozoa</taxon>
        <taxon>Nematoda</taxon>
        <taxon>Chromadorea</taxon>
        <taxon>Rhabditida</taxon>
        <taxon>Rhabditina</taxon>
        <taxon>Rhabditomorpha</taxon>
        <taxon>Strongyloidea</taxon>
        <taxon>Ancylostomatidae</taxon>
        <taxon>Ancylostomatinae</taxon>
        <taxon>Ancylostoma</taxon>
    </lineage>
</organism>
<comment type="subcellular location">
    <subcellularLocation>
        <location evidence="1">Membrane</location>
        <topology evidence="1">Single-pass membrane protein</topology>
    </subcellularLocation>
</comment>
<dbReference type="PANTHER" id="PTHR24028">
    <property type="entry name" value="CADHERIN-87A"/>
    <property type="match status" value="1"/>
</dbReference>
<feature type="domain" description="Cadherin" evidence="11">
    <location>
        <begin position="530"/>
        <end position="579"/>
    </location>
</feature>
<protein>
    <submittedName>
        <fullName evidence="12">Cadherin domain protein</fullName>
    </submittedName>
</protein>
<dbReference type="SMART" id="SM00112">
    <property type="entry name" value="CA"/>
    <property type="match status" value="8"/>
</dbReference>
<proteinExistence type="predicted"/>
<dbReference type="GO" id="GO:0005886">
    <property type="term" value="C:plasma membrane"/>
    <property type="evidence" value="ECO:0007669"/>
    <property type="project" value="InterPro"/>
</dbReference>
<feature type="domain" description="Cadherin" evidence="11">
    <location>
        <begin position="350"/>
        <end position="449"/>
    </location>
</feature>
<evidence type="ECO:0000256" key="1">
    <source>
        <dbReference type="ARBA" id="ARBA00004167"/>
    </source>
</evidence>
<dbReference type="PRINTS" id="PR00205">
    <property type="entry name" value="CADHERIN"/>
</dbReference>
<keyword evidence="6 10" id="KW-0106">Calcium</keyword>
<reference evidence="12 13" key="1">
    <citation type="submission" date="2014-10" db="EMBL/GenBank/DDBJ databases">
        <title>Draft genome of the hookworm Ancylostoma caninum.</title>
        <authorList>
            <person name="Mitreva M."/>
        </authorList>
    </citation>
    <scope>NUCLEOTIDE SEQUENCE [LARGE SCALE GENOMIC DNA]</scope>
    <source>
        <strain evidence="12 13">Baltimore</strain>
    </source>
</reference>
<dbReference type="Pfam" id="PF00028">
    <property type="entry name" value="Cadherin"/>
    <property type="match status" value="7"/>
</dbReference>
<dbReference type="InterPro" id="IPR050174">
    <property type="entry name" value="Protocadherin/Cadherin-CA"/>
</dbReference>
<dbReference type="PROSITE" id="PS00232">
    <property type="entry name" value="CADHERIN_1"/>
    <property type="match status" value="5"/>
</dbReference>
<dbReference type="FunFam" id="2.60.40.60:FF:000020">
    <property type="entry name" value="Dachsous cadherin-related 1b"/>
    <property type="match status" value="3"/>
</dbReference>
<feature type="non-terminal residue" evidence="12">
    <location>
        <position position="1"/>
    </location>
</feature>
<evidence type="ECO:0000256" key="8">
    <source>
        <dbReference type="ARBA" id="ARBA00023136"/>
    </source>
</evidence>
<dbReference type="InterPro" id="IPR002126">
    <property type="entry name" value="Cadherin-like_dom"/>
</dbReference>
<name>A0A368FMI4_ANCCA</name>
<feature type="domain" description="Cadherin" evidence="11">
    <location>
        <begin position="781"/>
        <end position="893"/>
    </location>
</feature>
<keyword evidence="13" id="KW-1185">Reference proteome</keyword>
<keyword evidence="4" id="KW-0732">Signal</keyword>
<feature type="domain" description="Cadherin" evidence="11">
    <location>
        <begin position="974"/>
        <end position="1076"/>
    </location>
</feature>
<dbReference type="EMBL" id="JOJR01000922">
    <property type="protein sequence ID" value="RCN33444.1"/>
    <property type="molecule type" value="Genomic_DNA"/>
</dbReference>
<feature type="domain" description="Cadherin" evidence="11">
    <location>
        <begin position="244"/>
        <end position="349"/>
    </location>
</feature>
<dbReference type="CDD" id="cd11304">
    <property type="entry name" value="Cadherin_repeat"/>
    <property type="match status" value="10"/>
</dbReference>
<feature type="domain" description="Cadherin" evidence="11">
    <location>
        <begin position="683"/>
        <end position="781"/>
    </location>
</feature>
<dbReference type="PROSITE" id="PS50268">
    <property type="entry name" value="CADHERIN_2"/>
    <property type="match status" value="9"/>
</dbReference>
<dbReference type="SUPFAM" id="SSF49313">
    <property type="entry name" value="Cadherin-like"/>
    <property type="match status" value="10"/>
</dbReference>
<evidence type="ECO:0000256" key="4">
    <source>
        <dbReference type="ARBA" id="ARBA00022729"/>
    </source>
</evidence>
<dbReference type="PANTHER" id="PTHR24028:SF146">
    <property type="entry name" value="CADHERIN 96CB, ISOFORM D-RELATED"/>
    <property type="match status" value="1"/>
</dbReference>
<keyword evidence="3" id="KW-0812">Transmembrane</keyword>